<evidence type="ECO:0000259" key="4">
    <source>
        <dbReference type="Pfam" id="PF00005"/>
    </source>
</evidence>
<dbReference type="Pfam" id="PF00005">
    <property type="entry name" value="ABC_tran"/>
    <property type="match status" value="1"/>
</dbReference>
<dbReference type="EMBL" id="VAWE01000001">
    <property type="protein sequence ID" value="TLQ48720.1"/>
    <property type="molecule type" value="Genomic_DNA"/>
</dbReference>
<feature type="region of interest" description="Disordered" evidence="3">
    <location>
        <begin position="109"/>
        <end position="136"/>
    </location>
</feature>
<accession>A0A5R9EEK8</accession>
<organism evidence="5 6">
    <name type="scientific">Streptomyces marianii</name>
    <dbReference type="NCBI Taxonomy" id="1817406"/>
    <lineage>
        <taxon>Bacteria</taxon>
        <taxon>Bacillati</taxon>
        <taxon>Actinomycetota</taxon>
        <taxon>Actinomycetes</taxon>
        <taxon>Kitasatosporales</taxon>
        <taxon>Streptomycetaceae</taxon>
        <taxon>Streptomyces</taxon>
    </lineage>
</organism>
<reference evidence="5 6" key="1">
    <citation type="submission" date="2019-05" db="EMBL/GenBank/DDBJ databases">
        <title>Streptomyces marianii sp. nov., a novel marine actinomycete from southern coast of India.</title>
        <authorList>
            <person name="Iniyan A.M."/>
            <person name="Wink J."/>
            <person name="Ramprasad E."/>
            <person name="Ramana C.V."/>
            <person name="Bunk B."/>
            <person name="Sproer C."/>
            <person name="Joseph F.-J.R.S."/>
            <person name="Vincent S.G.P."/>
        </authorList>
    </citation>
    <scope>NUCLEOTIDE SEQUENCE [LARGE SCALE GENOMIC DNA]</scope>
    <source>
        <strain evidence="5 6">ICN19</strain>
    </source>
</reference>
<evidence type="ECO:0000313" key="5">
    <source>
        <dbReference type="EMBL" id="TLQ48720.1"/>
    </source>
</evidence>
<comment type="caution">
    <text evidence="5">The sequence shown here is derived from an EMBL/GenBank/DDBJ whole genome shotgun (WGS) entry which is preliminary data.</text>
</comment>
<comment type="similarity">
    <text evidence="1">Belongs to the ABC transporter superfamily.</text>
</comment>
<gene>
    <name evidence="5" type="ORF">FEF34_37380</name>
</gene>
<evidence type="ECO:0000256" key="1">
    <source>
        <dbReference type="ARBA" id="ARBA00005417"/>
    </source>
</evidence>
<evidence type="ECO:0000256" key="2">
    <source>
        <dbReference type="ARBA" id="ARBA00022448"/>
    </source>
</evidence>
<dbReference type="AlphaFoldDB" id="A0A5R9EEK8"/>
<dbReference type="InterPro" id="IPR027417">
    <property type="entry name" value="P-loop_NTPase"/>
</dbReference>
<dbReference type="SUPFAM" id="SSF52540">
    <property type="entry name" value="P-loop containing nucleoside triphosphate hydrolases"/>
    <property type="match status" value="1"/>
</dbReference>
<name>A0A5R9EEK8_9ACTN</name>
<dbReference type="Proteomes" id="UP000305921">
    <property type="component" value="Unassembled WGS sequence"/>
</dbReference>
<keyword evidence="2" id="KW-0813">Transport</keyword>
<feature type="region of interest" description="Disordered" evidence="3">
    <location>
        <begin position="174"/>
        <end position="210"/>
    </location>
</feature>
<proteinExistence type="inferred from homology"/>
<dbReference type="GO" id="GO:0016887">
    <property type="term" value="F:ATP hydrolysis activity"/>
    <property type="evidence" value="ECO:0007669"/>
    <property type="project" value="InterPro"/>
</dbReference>
<keyword evidence="5" id="KW-0547">Nucleotide-binding</keyword>
<keyword evidence="6" id="KW-1185">Reference proteome</keyword>
<feature type="compositionally biased region" description="Low complexity" evidence="3">
    <location>
        <begin position="174"/>
        <end position="184"/>
    </location>
</feature>
<protein>
    <submittedName>
        <fullName evidence="5">ATP-binding cassette domain-containing protein</fullName>
    </submittedName>
</protein>
<dbReference type="Gene3D" id="3.40.50.300">
    <property type="entry name" value="P-loop containing nucleotide triphosphate hydrolases"/>
    <property type="match status" value="1"/>
</dbReference>
<dbReference type="OrthoDB" id="9804819at2"/>
<keyword evidence="5" id="KW-0067">ATP-binding</keyword>
<evidence type="ECO:0000256" key="3">
    <source>
        <dbReference type="SAM" id="MobiDB-lite"/>
    </source>
</evidence>
<dbReference type="PANTHER" id="PTHR43335">
    <property type="entry name" value="ABC TRANSPORTER, ATP-BINDING PROTEIN"/>
    <property type="match status" value="1"/>
</dbReference>
<feature type="domain" description="ABC transporter" evidence="4">
    <location>
        <begin position="39"/>
        <end position="170"/>
    </location>
</feature>
<sequence>MTWHDRTHAGWTGATHNDDRRVLAEARGLRRSFANRTVLQDVSLTLRAGEVTGFVGANGAGKTTTIRLMLQLARGEGSTLFLGCPLHAWGSPAKVVGAVLGGVAGQPQAPGALTSEDGGRRLRSAGQPRRRTAREGGLTVAAELRLAQLSLGMAQRVGIAQALLGGPRVLTWTSRRTGSTRTPSADCDSSCGLRRTKDAPCSSPATSWER</sequence>
<dbReference type="GO" id="GO:0005524">
    <property type="term" value="F:ATP binding"/>
    <property type="evidence" value="ECO:0007669"/>
    <property type="project" value="UniProtKB-KW"/>
</dbReference>
<dbReference type="PANTHER" id="PTHR43335:SF4">
    <property type="entry name" value="ABC TRANSPORTER, ATP-BINDING PROTEIN"/>
    <property type="match status" value="1"/>
</dbReference>
<dbReference type="InterPro" id="IPR003439">
    <property type="entry name" value="ABC_transporter-like_ATP-bd"/>
</dbReference>
<evidence type="ECO:0000313" key="6">
    <source>
        <dbReference type="Proteomes" id="UP000305921"/>
    </source>
</evidence>